<feature type="compositionally biased region" description="Polar residues" evidence="1">
    <location>
        <begin position="71"/>
        <end position="81"/>
    </location>
</feature>
<name>A0ABU2DV26_9MICC</name>
<accession>A0ABU2DV26</accession>
<protein>
    <recommendedName>
        <fullName evidence="4">DUF3854 domain-containing protein</fullName>
    </recommendedName>
</protein>
<feature type="region of interest" description="Disordered" evidence="1">
    <location>
        <begin position="71"/>
        <end position="93"/>
    </location>
</feature>
<evidence type="ECO:0000313" key="2">
    <source>
        <dbReference type="EMBL" id="MDR8020371.1"/>
    </source>
</evidence>
<reference evidence="2 3" key="1">
    <citation type="submission" date="2023-09" db="EMBL/GenBank/DDBJ databases">
        <title>Description of three actinobacteria isolated from air of manufacturing shop in a pharmaceutical factory.</title>
        <authorList>
            <person name="Zhang D.-F."/>
        </authorList>
    </citation>
    <scope>NUCLEOTIDE SEQUENCE [LARGE SCALE GENOMIC DNA]</scope>
    <source>
        <strain evidence="2 3">LY-0111</strain>
    </source>
</reference>
<sequence>MNLTAGHAQELADSAISPDVARDRGVYSAQSRDELPEDARYLVDNHGNKVLPALVYPMEHPDGSKTWQLKPQPGSVTNEEGQQPKYIGPTKQNNPIKLPVLRQANSDVVLIVEGTKQGLSVLTHSPEDWSIYGIAGIHSWMNNGDPTEHLSVVDGKKVVVVPDADAKTNVRVYDGAQELGEACRSFGAKSVRYLRVPGVQEKDGIDDALARLASDDKRAASLRNWVSNAATTPANLSKPELNRMRADLRRQEELARVKKESGDRQVIDIEEDQLEVVVRLVSVLREQRGGETVFERGDRLVLVRRSGSGELRAEEMKRGVLQDELLQNFNPIKISDKDGVKCVLFPSALLGVVSNRCREFPTLTGITRSPVVRRDGTVVTTNGYDEQTGLMLDLTEDVVGIEVPEHPSDVDIAEARLLILDLVAMDGEDGYDGFPFQSTADQTHLVASMLTILLKPAVGCSPLFLLNGIQPGVGKGEAVDFVHRVTLGAEPTVTTASTSDAEMDKRLTALLLEGESTVVLDEVQDKQGRNRLVAPSINAFVTSEVYGGRKLGESEALRLPNHATVFGLGNNVQTPADLARRVLAIRLNSDRSDLENRNNFKYDLRTWVSKHRAEILRALLVLVRAWYDRGEPAAPKPFGFASFGEWQRVIGGILHLGGFEDFLGNVMEVRESADNEAVENREHVEWLAHHFGAKKFSASDVLAKARAEGEDSPAPYNHDFSDLTPKNLSTFYGQNPRWFGDLRIKSAGKVTGGRNAFRVERLGALDEDDDAPDDVLRPAAGVGSGEVIKYTDHKGFTKSVARVAGDMHGVTIAEMGGSSQ</sequence>
<evidence type="ECO:0000256" key="1">
    <source>
        <dbReference type="SAM" id="MobiDB-lite"/>
    </source>
</evidence>
<evidence type="ECO:0008006" key="4">
    <source>
        <dbReference type="Google" id="ProtNLM"/>
    </source>
</evidence>
<dbReference type="Proteomes" id="UP001251870">
    <property type="component" value="Unassembled WGS sequence"/>
</dbReference>
<comment type="caution">
    <text evidence="2">The sequence shown here is derived from an EMBL/GenBank/DDBJ whole genome shotgun (WGS) entry which is preliminary data.</text>
</comment>
<keyword evidence="3" id="KW-1185">Reference proteome</keyword>
<gene>
    <name evidence="2" type="ORF">RIL96_12455</name>
</gene>
<proteinExistence type="predicted"/>
<evidence type="ECO:0000313" key="3">
    <source>
        <dbReference type="Proteomes" id="UP001251870"/>
    </source>
</evidence>
<organism evidence="2 3">
    <name type="scientific">Nesterenkonia aerolata</name>
    <dbReference type="NCBI Taxonomy" id="3074079"/>
    <lineage>
        <taxon>Bacteria</taxon>
        <taxon>Bacillati</taxon>
        <taxon>Actinomycetota</taxon>
        <taxon>Actinomycetes</taxon>
        <taxon>Micrococcales</taxon>
        <taxon>Micrococcaceae</taxon>
        <taxon>Nesterenkonia</taxon>
    </lineage>
</organism>
<dbReference type="EMBL" id="JAVKGR010000024">
    <property type="protein sequence ID" value="MDR8020371.1"/>
    <property type="molecule type" value="Genomic_DNA"/>
</dbReference>